<feature type="domain" description="Peptidase M12B" evidence="20">
    <location>
        <begin position="203"/>
        <end position="408"/>
    </location>
</feature>
<feature type="binding site" evidence="15">
    <location>
        <position position="289"/>
    </location>
    <ligand>
        <name>Ca(2+)</name>
        <dbReference type="ChEBI" id="CHEBI:29108"/>
        <label>2</label>
    </ligand>
</feature>
<evidence type="ECO:0000256" key="6">
    <source>
        <dbReference type="ARBA" id="ARBA00022729"/>
    </source>
</evidence>
<dbReference type="PROSITE" id="PS50215">
    <property type="entry name" value="ADAM_MEPRO"/>
    <property type="match status" value="1"/>
</dbReference>
<proteinExistence type="predicted"/>
<evidence type="ECO:0000256" key="4">
    <source>
        <dbReference type="ARBA" id="ARBA00022685"/>
    </source>
</evidence>
<dbReference type="Pfam" id="PF17771">
    <property type="entry name" value="ADAMTS_CR_2"/>
    <property type="match status" value="1"/>
</dbReference>
<accession>A0A6P8SNI2</accession>
<evidence type="ECO:0000256" key="19">
    <source>
        <dbReference type="SAM" id="SignalP"/>
    </source>
</evidence>
<feature type="chain" id="PRO_5028189885" evidence="19">
    <location>
        <begin position="22"/>
        <end position="1664"/>
    </location>
</feature>
<dbReference type="Pfam" id="PF19030">
    <property type="entry name" value="TSP1_ADAMTS"/>
    <property type="match status" value="7"/>
</dbReference>
<dbReference type="GO" id="GO:0030198">
    <property type="term" value="P:extracellular matrix organization"/>
    <property type="evidence" value="ECO:0007669"/>
    <property type="project" value="InterPro"/>
</dbReference>
<dbReference type="PANTHER" id="PTHR13723">
    <property type="entry name" value="ADAMTS A DISINTEGRIN AND METALLOPROTEASE WITH THROMBOSPONDIN MOTIFS PROTEASE"/>
    <property type="match status" value="1"/>
</dbReference>
<dbReference type="Pfam" id="PF05986">
    <property type="entry name" value="ADAMTS_spacer1"/>
    <property type="match status" value="1"/>
</dbReference>
<feature type="region of interest" description="Disordered" evidence="18">
    <location>
        <begin position="1377"/>
        <end position="1406"/>
    </location>
</feature>
<dbReference type="GO" id="GO:0046872">
    <property type="term" value="F:metal ion binding"/>
    <property type="evidence" value="ECO:0007669"/>
    <property type="project" value="UniProtKB-KW"/>
</dbReference>
<feature type="disulfide bond" evidence="16">
    <location>
        <begin position="529"/>
        <end position="541"/>
    </location>
</feature>
<feature type="binding site" evidence="15">
    <location>
        <position position="206"/>
    </location>
    <ligand>
        <name>Ca(2+)</name>
        <dbReference type="ChEBI" id="CHEBI:29108"/>
        <label>1</label>
    </ligand>
</feature>
<feature type="binding site" evidence="15">
    <location>
        <position position="206"/>
    </location>
    <ligand>
        <name>Ca(2+)</name>
        <dbReference type="ChEBI" id="CHEBI:29108"/>
        <label>2</label>
    </ligand>
</feature>
<feature type="binding site" evidence="15">
    <location>
        <position position="289"/>
    </location>
    <ligand>
        <name>Ca(2+)</name>
        <dbReference type="ChEBI" id="CHEBI:29108"/>
        <label>1</label>
    </ligand>
</feature>
<comment type="subcellular location">
    <subcellularLocation>
        <location evidence="1">Secreted</location>
    </subcellularLocation>
</comment>
<dbReference type="Pfam" id="PF01421">
    <property type="entry name" value="Reprolysin"/>
    <property type="match status" value="1"/>
</dbReference>
<dbReference type="InterPro" id="IPR013273">
    <property type="entry name" value="ADAMTS/ADAMTS-like"/>
</dbReference>
<comment type="cofactor">
    <cofactor evidence="15">
        <name>Zn(2+)</name>
        <dbReference type="ChEBI" id="CHEBI:29105"/>
    </cofactor>
    <text evidence="15">Binds 1 zinc ion per subunit.</text>
</comment>
<feature type="disulfide bond" evidence="16">
    <location>
        <begin position="478"/>
        <end position="489"/>
    </location>
</feature>
<dbReference type="InterPro" id="IPR036383">
    <property type="entry name" value="TSP1_rpt_sf"/>
</dbReference>
<evidence type="ECO:0000256" key="2">
    <source>
        <dbReference type="ARBA" id="ARBA00022525"/>
    </source>
</evidence>
<dbReference type="InterPro" id="IPR000884">
    <property type="entry name" value="TSP1_rpt"/>
</dbReference>
<feature type="binding site" evidence="15 17">
    <location>
        <position position="347"/>
    </location>
    <ligand>
        <name>Zn(2+)</name>
        <dbReference type="ChEBI" id="CHEBI:29105"/>
        <note>catalytic</note>
    </ligand>
</feature>
<protein>
    <submittedName>
        <fullName evidence="22">A disintegrin and metalloproteinase with thrombospondin motifs 13 isoform X1</fullName>
    </submittedName>
</protein>
<gene>
    <name evidence="22" type="primary">ADAMTS13</name>
</gene>
<evidence type="ECO:0000256" key="3">
    <source>
        <dbReference type="ARBA" id="ARBA00022670"/>
    </source>
</evidence>
<keyword evidence="4" id="KW-0165">Cleavage on pair of basic residues</keyword>
<keyword evidence="3" id="KW-0645">Protease</keyword>
<organism evidence="21 22">
    <name type="scientific">Geotrypetes seraphini</name>
    <name type="common">Gaboon caecilian</name>
    <name type="synonym">Caecilia seraphini</name>
    <dbReference type="NCBI Taxonomy" id="260995"/>
    <lineage>
        <taxon>Eukaryota</taxon>
        <taxon>Metazoa</taxon>
        <taxon>Chordata</taxon>
        <taxon>Craniata</taxon>
        <taxon>Vertebrata</taxon>
        <taxon>Euteleostomi</taxon>
        <taxon>Amphibia</taxon>
        <taxon>Gymnophiona</taxon>
        <taxon>Geotrypetes</taxon>
    </lineage>
</organism>
<feature type="active site" evidence="14 17">
    <location>
        <position position="348"/>
    </location>
</feature>
<dbReference type="PRINTS" id="PR01857">
    <property type="entry name" value="ADAMTSFAMILY"/>
</dbReference>
<feature type="binding site" evidence="15">
    <location>
        <position position="406"/>
    </location>
    <ligand>
        <name>Ca(2+)</name>
        <dbReference type="ChEBI" id="CHEBI:29108"/>
        <label>1</label>
    </ligand>
</feature>
<dbReference type="InParanoid" id="A0A6P8SNI2"/>
<feature type="binding site" evidence="15">
    <location>
        <position position="296"/>
    </location>
    <ligand>
        <name>Ca(2+)</name>
        <dbReference type="ChEBI" id="CHEBI:29108"/>
        <label>1</label>
    </ligand>
</feature>
<evidence type="ECO:0000256" key="11">
    <source>
        <dbReference type="ARBA" id="ARBA00023145"/>
    </source>
</evidence>
<dbReference type="GO" id="GO:0006508">
    <property type="term" value="P:proteolysis"/>
    <property type="evidence" value="ECO:0007669"/>
    <property type="project" value="UniProtKB-KW"/>
</dbReference>
<dbReference type="FunFam" id="2.20.100.10:FF:000007">
    <property type="entry name" value="Thrombospondin 1"/>
    <property type="match status" value="1"/>
</dbReference>
<dbReference type="CDD" id="cd04273">
    <property type="entry name" value="ZnMc_ADAMTS_like"/>
    <property type="match status" value="1"/>
</dbReference>
<feature type="binding site" evidence="15">
    <location>
        <position position="403"/>
    </location>
    <ligand>
        <name>Ca(2+)</name>
        <dbReference type="ChEBI" id="CHEBI:29108"/>
        <label>1</label>
    </ligand>
</feature>
<dbReference type="Pfam" id="PF19236">
    <property type="entry name" value="ADAMTS_CR_3"/>
    <property type="match status" value="1"/>
</dbReference>
<feature type="binding site" evidence="15 17">
    <location>
        <position position="357"/>
    </location>
    <ligand>
        <name>Zn(2+)</name>
        <dbReference type="ChEBI" id="CHEBI:29105"/>
        <note>catalytic</note>
    </ligand>
</feature>
<dbReference type="GO" id="GO:0031012">
    <property type="term" value="C:extracellular matrix"/>
    <property type="evidence" value="ECO:0007669"/>
    <property type="project" value="TreeGrafter"/>
</dbReference>
<evidence type="ECO:0000256" key="12">
    <source>
        <dbReference type="ARBA" id="ARBA00023157"/>
    </source>
</evidence>
<dbReference type="GeneID" id="117368365"/>
<dbReference type="InterPro" id="IPR045371">
    <property type="entry name" value="ADAMTS_CR_3"/>
</dbReference>
<feature type="disulfide bond" evidence="16">
    <location>
        <begin position="518"/>
        <end position="556"/>
    </location>
</feature>
<comment type="caution">
    <text evidence="17">Lacks conserved residue(s) required for the propagation of feature annotation.</text>
</comment>
<dbReference type="InterPro" id="IPR050439">
    <property type="entry name" value="ADAMTS_ADAMTS-like"/>
</dbReference>
<feature type="disulfide bond" evidence="16">
    <location>
        <begin position="440"/>
        <end position="465"/>
    </location>
</feature>
<sequence>MFLPNLLTLGCAIFHLKAGSSLTLSEKVLKELEPADLSFYFGTKLLTEVPEFALASLSCSSEDMNKQTSCSMEAIGEHYLFEFQHNEDLLLPWFTTERLLNSSLHLLKQVPENCFTGSRLVQPPGAQSLVSYCQGRLQGVIMEDGRMVYLQPLRSKHLYLFEKDTILWPHIIFSTGKMSGTVEGRNLPPIFPRLQRRAVGSVKHLELLIIVGPDVYRFHQEDTERYILTNLNIGAELLRDASLGTPFRAHLVKMIILSEPEPDIQISANLTSSLISVCEWSKKVNPNNDSDPNHADLTLYITRFDLELPDGDRQLRGVTHLGGACSTSWSCLITEDTGFDLGITMAHEIGHSFGINHDGEGNRCSSSGSIMASEKSYNSVDLTWSECSREQLWYFISSGHASCVNDLPDLESGIPGWKPGLYYGADDQCRIAFGSAAMACTFSRNDLDMCSVLSCHTSQSDLTSCVRLLVPLLDGTECGINKWCLKGRCSSLEEMNSVAVVHGAWSSWSSFSSCSRTCGGGIIRRSRQCNNPRPAFGGLGCDGPDLQAEMCSTQACSSTQADFMTEQCAATDSQALSITPGVPSFYQWTSAATYTSGDAMCRYMCRAKGSNFMVSRGDSFLDGTRCQQNQEDKGTTFNLCIAGRCQEFGCDGRMHSGKIMDQCMVCGGDNKTCAPKTGSFTEGSVREYETFLTIPPGATTIQVINRKPLFTHLAVKEKGLYVVAGKGSISLNITYPSILEDIWIEYRVFLTKDNLPEMEKICINGPTLEDIELQVYRKYGREYGDITNPDITFSFFTPVERQTYIWAPVPRTCSVSCGEGVRVVDYTCLDQVMNGPANSEFCSDSVQPLARMEPCVKVPCPPIWKMGDFGPCSVTCGSGMKERIVRCVKEERGSLLTLPDLNCEDSSLKPAFTEECSPGPCPVRWRASVRTPCTISCGGGVLLRTVHCIREHLKEEEILPDEACGELQRPESLIPCNQQPCPPRWKLSGPGACSAVCGFGVALRSVTCVESHAGSETVLGDEQCTDEEKPPSLVQCLVNICPLGWHVLNDTSALEYPKDHDVLHDDAWKKTRLYVWSPVIGECPVTCGTGTAEVHYVCVDFDSRAETLEEHCGQVPKPDTRPEACNIEPCPPSWEVKELAPCTVTCGGGVIPLAVRCVRKDKGITLPLPHSNCSPIPRPVSSKTCGAEPCPARWHYKTDSCSMSCGGGVMQRILYCARSTGSQEKKEEILPDTECQDLPSPKEQESCNEQPCPPRWTVSETGECSSACGYGIAKQRIACVQLRSGVESEVDMGLCLAAEKPLSTIPCIVSMCFYGWDISKWTECSVSCGHGVQSRQDLCINLKTQQPVNPVFCMHIPKPFTVRGCFAGPCDQNTARNGASVSQAPRPPNPFTSWTASPTSTRSETPRYRSLLNTNPIAANQHHDGSLADEEGDAESSVCGKLFVNATGVISTMDLLVKDCTFSIGRTLGEVITVKVLSSSLNCSAGELVLFYGRTMWRKKCTKLSGETLSSRENILMVRQRQVLPGNGLVLQYWSKAATDKHHQDCDVQLFKLRGMIVNPVWSQDSGSSLTCRIFIDVAPIYHITIHALYMDLLTEVNQTQPNYILIRDMRTLKTMAFHGNHLFYWEAQGSRAELEFHGDFSQDRIRFRAQYWVTQPRNNVQLG</sequence>
<dbReference type="Gene3D" id="2.60.120.830">
    <property type="match status" value="1"/>
</dbReference>
<feature type="disulfide bond" evidence="16">
    <location>
        <begin position="364"/>
        <end position="387"/>
    </location>
</feature>
<dbReference type="OrthoDB" id="9942326at2759"/>
<feature type="disulfide bond" evidence="16">
    <location>
        <begin position="325"/>
        <end position="403"/>
    </location>
</feature>
<dbReference type="InterPro" id="IPR041645">
    <property type="entry name" value="ADAMTS_CR_2"/>
</dbReference>
<evidence type="ECO:0000256" key="8">
    <source>
        <dbReference type="ARBA" id="ARBA00022801"/>
    </source>
</evidence>
<evidence type="ECO:0000256" key="1">
    <source>
        <dbReference type="ARBA" id="ARBA00004613"/>
    </source>
</evidence>
<dbReference type="Proteomes" id="UP000515159">
    <property type="component" value="Chromosome 10"/>
</dbReference>
<dbReference type="InterPro" id="IPR006586">
    <property type="entry name" value="ADAM_Cys-rich"/>
</dbReference>
<feature type="disulfide bond" evidence="16">
    <location>
        <begin position="514"/>
        <end position="551"/>
    </location>
</feature>
<dbReference type="PANTHER" id="PTHR13723:SF20">
    <property type="entry name" value="A DISINTEGRIN AND METALLOPROTEINASE WITH THROMBOSPONDIN MOTIFS 13"/>
    <property type="match status" value="1"/>
</dbReference>
<evidence type="ECO:0000256" key="14">
    <source>
        <dbReference type="PIRSR" id="PIRSR613273-1"/>
    </source>
</evidence>
<feature type="binding site" evidence="15">
    <location>
        <position position="406"/>
    </location>
    <ligand>
        <name>Ca(2+)</name>
        <dbReference type="ChEBI" id="CHEBI:29108"/>
        <label>2</label>
    </ligand>
</feature>
<dbReference type="InterPro" id="IPR010294">
    <property type="entry name" value="ADAMTS_spacer1"/>
</dbReference>
<feature type="disulfide bond" evidence="16">
    <location>
        <begin position="450"/>
        <end position="484"/>
    </location>
</feature>
<dbReference type="Pfam" id="PF00090">
    <property type="entry name" value="TSP_1"/>
    <property type="match status" value="2"/>
</dbReference>
<dbReference type="FunFam" id="2.20.100.10:FF:000005">
    <property type="entry name" value="ADAM metallopeptidase with thrombospondin type 1 motif 9"/>
    <property type="match status" value="1"/>
</dbReference>
<evidence type="ECO:0000256" key="5">
    <source>
        <dbReference type="ARBA" id="ARBA00022723"/>
    </source>
</evidence>
<dbReference type="SMART" id="SM00209">
    <property type="entry name" value="TSP1"/>
    <property type="match status" value="9"/>
</dbReference>
<feature type="disulfide bond" evidence="16">
    <location>
        <begin position="278"/>
        <end position="331"/>
    </location>
</feature>
<dbReference type="Gene3D" id="3.40.1620.60">
    <property type="match status" value="1"/>
</dbReference>
<evidence type="ECO:0000256" key="10">
    <source>
        <dbReference type="ARBA" id="ARBA00023049"/>
    </source>
</evidence>
<keyword evidence="11" id="KW-0865">Zymogen</keyword>
<dbReference type="InterPro" id="IPR024079">
    <property type="entry name" value="MetalloPept_cat_dom_sf"/>
</dbReference>
<evidence type="ECO:0000259" key="20">
    <source>
        <dbReference type="PROSITE" id="PS50215"/>
    </source>
</evidence>
<keyword evidence="13" id="KW-0325">Glycoprotein</keyword>
<dbReference type="GO" id="GO:0005576">
    <property type="term" value="C:extracellular region"/>
    <property type="evidence" value="ECO:0007669"/>
    <property type="project" value="UniProtKB-SubCell"/>
</dbReference>
<dbReference type="SUPFAM" id="SSF55486">
    <property type="entry name" value="Metalloproteases ('zincins'), catalytic domain"/>
    <property type="match status" value="1"/>
</dbReference>
<dbReference type="Gene3D" id="2.20.100.10">
    <property type="entry name" value="Thrombospondin type-1 (TSP1) repeat"/>
    <property type="match status" value="6"/>
</dbReference>
<keyword evidence="12 16" id="KW-1015">Disulfide bond</keyword>
<dbReference type="SUPFAM" id="SSF82895">
    <property type="entry name" value="TSP-1 type 1 repeat"/>
    <property type="match status" value="6"/>
</dbReference>
<evidence type="ECO:0000256" key="16">
    <source>
        <dbReference type="PIRSR" id="PIRSR613273-3"/>
    </source>
</evidence>
<dbReference type="SUPFAM" id="SSF49854">
    <property type="entry name" value="Spermadhesin, CUB domain"/>
    <property type="match status" value="1"/>
</dbReference>
<dbReference type="FunCoup" id="A0A6P8SNI2">
    <property type="interactions" value="13"/>
</dbReference>
<dbReference type="Gene3D" id="2.60.120.290">
    <property type="entry name" value="Spermadhesin, CUB domain"/>
    <property type="match status" value="1"/>
</dbReference>
<evidence type="ECO:0000313" key="22">
    <source>
        <dbReference type="RefSeq" id="XP_033817848.1"/>
    </source>
</evidence>
<keyword evidence="7" id="KW-0677">Repeat</keyword>
<evidence type="ECO:0000256" key="15">
    <source>
        <dbReference type="PIRSR" id="PIRSR613273-2"/>
    </source>
</evidence>
<evidence type="ECO:0000256" key="13">
    <source>
        <dbReference type="ARBA" id="ARBA00023180"/>
    </source>
</evidence>
<feature type="compositionally biased region" description="Polar residues" evidence="18">
    <location>
        <begin position="1391"/>
        <end position="1403"/>
    </location>
</feature>
<evidence type="ECO:0000256" key="17">
    <source>
        <dbReference type="PROSITE-ProRule" id="PRU00276"/>
    </source>
</evidence>
<dbReference type="KEGG" id="gsh:117368365"/>
<keyword evidence="5 15" id="KW-0479">Metal-binding</keyword>
<dbReference type="PROSITE" id="PS50092">
    <property type="entry name" value="TSP1"/>
    <property type="match status" value="3"/>
</dbReference>
<feature type="disulfide bond" evidence="16">
    <location>
        <begin position="429"/>
        <end position="455"/>
    </location>
</feature>
<feature type="binding site" evidence="15 17">
    <location>
        <position position="351"/>
    </location>
    <ligand>
        <name>Zn(2+)</name>
        <dbReference type="ChEBI" id="CHEBI:29105"/>
        <note>catalytic</note>
    </ligand>
</feature>
<keyword evidence="21" id="KW-1185">Reference proteome</keyword>
<keyword evidence="9 15" id="KW-0862">Zinc</keyword>
<dbReference type="InterPro" id="IPR001590">
    <property type="entry name" value="Peptidase_M12B"/>
</dbReference>
<dbReference type="RefSeq" id="XP_033817848.1">
    <property type="nucleotide sequence ID" value="XM_033961957.1"/>
</dbReference>
<dbReference type="SMART" id="SM00608">
    <property type="entry name" value="ACR"/>
    <property type="match status" value="1"/>
</dbReference>
<dbReference type="InterPro" id="IPR035914">
    <property type="entry name" value="Sperma_CUB_dom_sf"/>
</dbReference>
<dbReference type="Gene3D" id="3.40.390.10">
    <property type="entry name" value="Collagenase (Catalytic Domain)"/>
    <property type="match status" value="1"/>
</dbReference>
<evidence type="ECO:0000256" key="9">
    <source>
        <dbReference type="ARBA" id="ARBA00022833"/>
    </source>
</evidence>
<evidence type="ECO:0000256" key="18">
    <source>
        <dbReference type="SAM" id="MobiDB-lite"/>
    </source>
</evidence>
<feature type="signal peptide" evidence="19">
    <location>
        <begin position="1"/>
        <end position="21"/>
    </location>
</feature>
<dbReference type="GO" id="GO:0004222">
    <property type="term" value="F:metalloendopeptidase activity"/>
    <property type="evidence" value="ECO:0007669"/>
    <property type="project" value="InterPro"/>
</dbReference>
<reference evidence="22" key="1">
    <citation type="submission" date="2025-08" db="UniProtKB">
        <authorList>
            <consortium name="RefSeq"/>
        </authorList>
    </citation>
    <scope>IDENTIFICATION</scope>
</reference>
<keyword evidence="6 19" id="KW-0732">Signal</keyword>
<name>A0A6P8SNI2_GEOSA</name>
<keyword evidence="10 22" id="KW-0482">Metalloprotease</keyword>
<dbReference type="FunFam" id="2.60.120.830:FF:000003">
    <property type="entry name" value="ADAM metallopeptidase with thrombospondin type 1 motif 13"/>
    <property type="match status" value="1"/>
</dbReference>
<evidence type="ECO:0000256" key="7">
    <source>
        <dbReference type="ARBA" id="ARBA00022737"/>
    </source>
</evidence>
<dbReference type="CTD" id="11093"/>
<evidence type="ECO:0000313" key="21">
    <source>
        <dbReference type="Proteomes" id="UP000515159"/>
    </source>
</evidence>
<keyword evidence="2" id="KW-0964">Secreted</keyword>
<keyword evidence="8" id="KW-0378">Hydrolase</keyword>
<keyword evidence="15" id="KW-0106">Calcium</keyword>